<dbReference type="Proteomes" id="UP000216101">
    <property type="component" value="Unassembled WGS sequence"/>
</dbReference>
<evidence type="ECO:0000259" key="2">
    <source>
        <dbReference type="Pfam" id="PF13505"/>
    </source>
</evidence>
<protein>
    <recommendedName>
        <fullName evidence="2">Outer membrane protein beta-barrel domain-containing protein</fullName>
    </recommendedName>
</protein>
<dbReference type="InterPro" id="IPR011250">
    <property type="entry name" value="OMP/PagP_B-barrel"/>
</dbReference>
<dbReference type="AlphaFoldDB" id="A0A266QDL2"/>
<evidence type="ECO:0000313" key="3">
    <source>
        <dbReference type="EMBL" id="OZY87915.1"/>
    </source>
</evidence>
<accession>A0A266QDL2</accession>
<reference evidence="4" key="1">
    <citation type="submission" date="2017-05" db="EMBL/GenBank/DDBJ databases">
        <authorList>
            <person name="Barney B.M."/>
        </authorList>
    </citation>
    <scope>NUCLEOTIDE SEQUENCE [LARGE SCALE GENOMIC DNA]</scope>
    <source>
        <strain evidence="4">PSBB022</strain>
    </source>
</reference>
<proteinExistence type="predicted"/>
<keyword evidence="1" id="KW-0732">Signal</keyword>
<feature type="domain" description="Outer membrane protein beta-barrel" evidence="2">
    <location>
        <begin position="4"/>
        <end position="183"/>
    </location>
</feature>
<comment type="caution">
    <text evidence="3">The sequence shown here is derived from an EMBL/GenBank/DDBJ whole genome shotgun (WGS) entry which is preliminary data.</text>
</comment>
<dbReference type="SUPFAM" id="SSF56925">
    <property type="entry name" value="OMPA-like"/>
    <property type="match status" value="1"/>
</dbReference>
<organism evidence="3 4">
    <name type="scientific">Cellvibrio mixtus</name>
    <dbReference type="NCBI Taxonomy" id="39650"/>
    <lineage>
        <taxon>Bacteria</taxon>
        <taxon>Pseudomonadati</taxon>
        <taxon>Pseudomonadota</taxon>
        <taxon>Gammaproteobacteria</taxon>
        <taxon>Cellvibrionales</taxon>
        <taxon>Cellvibrionaceae</taxon>
        <taxon>Cellvibrio</taxon>
    </lineage>
</organism>
<sequence>MISSVAAAQTDSEEGSNWRLHPEFSLGAGYGLTKLKDNEFKEDEAAKKIFALVKFNEYIGVEAAYIDFDKAGNDVLTLDADGKSLAVILEAPINQYFSLYAKGGQLWWDADASIAAINASDNYDGSEAFWGGGAKFRLSDNLDLRVEYERFDFNISRDEFDVLQQDDIGMDVDFASVSLQFTF</sequence>
<name>A0A266QDL2_9GAMM</name>
<evidence type="ECO:0000313" key="4">
    <source>
        <dbReference type="Proteomes" id="UP000216101"/>
    </source>
</evidence>
<keyword evidence="4" id="KW-1185">Reference proteome</keyword>
<evidence type="ECO:0000256" key="1">
    <source>
        <dbReference type="ARBA" id="ARBA00022729"/>
    </source>
</evidence>
<gene>
    <name evidence="3" type="ORF">CBP51_02740</name>
</gene>
<dbReference type="EMBL" id="NHNI01000001">
    <property type="protein sequence ID" value="OZY87915.1"/>
    <property type="molecule type" value="Genomic_DNA"/>
</dbReference>
<dbReference type="Pfam" id="PF13505">
    <property type="entry name" value="OMP_b-brl"/>
    <property type="match status" value="1"/>
</dbReference>
<dbReference type="InterPro" id="IPR027385">
    <property type="entry name" value="Beta-barrel_OMP"/>
</dbReference>
<dbReference type="Gene3D" id="2.40.160.20">
    <property type="match status" value="1"/>
</dbReference>